<reference evidence="8 9" key="1">
    <citation type="submission" date="2022-11" db="EMBL/GenBank/DDBJ databases">
        <title>Host association and intracellularity evolved multiple times independently in the Rickettsiales.</title>
        <authorList>
            <person name="Castelli M."/>
            <person name="Nardi T."/>
            <person name="Gammuto L."/>
            <person name="Bellinzona G."/>
            <person name="Sabaneyeva E."/>
            <person name="Potekhin A."/>
            <person name="Serra V."/>
            <person name="Petroni G."/>
            <person name="Sassera D."/>
        </authorList>
    </citation>
    <scope>NUCLEOTIDE SEQUENCE [LARGE SCALE GENOMIC DNA]</scope>
    <source>
        <strain evidence="8 9">NDG2</strain>
    </source>
</reference>
<sequence length="142" mass="16403">MNNIEKACIEKNLKLTSQRKVIAEVLSLSTDHPDVEELYIRANAIDSKISLATVYRTLNLFEQYGLIKKLEIGDGKARYEEFNKSNEHYHLINIHTGDIIEFESLKLQRIKEKIAQDLGYKLINSRLELYAVPIEPEPNDKS</sequence>
<keyword evidence="6 7" id="KW-0804">Transcription</keyword>
<evidence type="ECO:0000313" key="8">
    <source>
        <dbReference type="EMBL" id="WPX96831.1"/>
    </source>
</evidence>
<comment type="subunit">
    <text evidence="7">Homodimer.</text>
</comment>
<dbReference type="Gene3D" id="3.30.1490.190">
    <property type="match status" value="1"/>
</dbReference>
<proteinExistence type="inferred from homology"/>
<dbReference type="RefSeq" id="WP_323732530.1">
    <property type="nucleotide sequence ID" value="NZ_CP110820.1"/>
</dbReference>
<evidence type="ECO:0000256" key="7">
    <source>
        <dbReference type="RuleBase" id="RU364037"/>
    </source>
</evidence>
<dbReference type="EMBL" id="CP110820">
    <property type="protein sequence ID" value="WPX96831.1"/>
    <property type="molecule type" value="Genomic_DNA"/>
</dbReference>
<keyword evidence="7" id="KW-0408">Iron</keyword>
<keyword evidence="7" id="KW-0963">Cytoplasm</keyword>
<dbReference type="Pfam" id="PF01475">
    <property type="entry name" value="FUR"/>
    <property type="match status" value="1"/>
</dbReference>
<evidence type="ECO:0000256" key="6">
    <source>
        <dbReference type="ARBA" id="ARBA00023163"/>
    </source>
</evidence>
<keyword evidence="2 7" id="KW-0678">Repressor</keyword>
<keyword evidence="4 7" id="KW-0805">Transcription regulation</keyword>
<evidence type="ECO:0000256" key="3">
    <source>
        <dbReference type="ARBA" id="ARBA00022833"/>
    </source>
</evidence>
<dbReference type="PANTHER" id="PTHR33202:SF7">
    <property type="entry name" value="FERRIC UPTAKE REGULATION PROTEIN"/>
    <property type="match status" value="1"/>
</dbReference>
<comment type="similarity">
    <text evidence="1 7">Belongs to the Fur family.</text>
</comment>
<dbReference type="InterPro" id="IPR036390">
    <property type="entry name" value="WH_DNA-bd_sf"/>
</dbReference>
<keyword evidence="7" id="KW-0479">Metal-binding</keyword>
<keyword evidence="5 7" id="KW-0238">DNA-binding</keyword>
<dbReference type="InterPro" id="IPR002481">
    <property type="entry name" value="FUR"/>
</dbReference>
<protein>
    <recommendedName>
        <fullName evidence="7">Ferric uptake regulation protein</fullName>
    </recommendedName>
</protein>
<comment type="subcellular location">
    <subcellularLocation>
        <location evidence="7">Cytoplasm</location>
    </subcellularLocation>
</comment>
<evidence type="ECO:0000256" key="4">
    <source>
        <dbReference type="ARBA" id="ARBA00023015"/>
    </source>
</evidence>
<dbReference type="Gene3D" id="1.10.10.10">
    <property type="entry name" value="Winged helix-like DNA-binding domain superfamily/Winged helix DNA-binding domain"/>
    <property type="match status" value="1"/>
</dbReference>
<keyword evidence="3 7" id="KW-0862">Zinc</keyword>
<evidence type="ECO:0000256" key="2">
    <source>
        <dbReference type="ARBA" id="ARBA00022491"/>
    </source>
</evidence>
<evidence type="ECO:0000256" key="5">
    <source>
        <dbReference type="ARBA" id="ARBA00023125"/>
    </source>
</evidence>
<gene>
    <name evidence="7" type="primary">fur</name>
    <name evidence="8" type="ORF">Bandiella_00961</name>
</gene>
<keyword evidence="9" id="KW-1185">Reference proteome</keyword>
<evidence type="ECO:0000256" key="1">
    <source>
        <dbReference type="ARBA" id="ARBA00007957"/>
    </source>
</evidence>
<dbReference type="PANTHER" id="PTHR33202">
    <property type="entry name" value="ZINC UPTAKE REGULATION PROTEIN"/>
    <property type="match status" value="1"/>
</dbReference>
<name>A0ABZ0UL28_9RICK</name>
<evidence type="ECO:0000313" key="9">
    <source>
        <dbReference type="Proteomes" id="UP001327219"/>
    </source>
</evidence>
<dbReference type="CDD" id="cd07153">
    <property type="entry name" value="Fur_like"/>
    <property type="match status" value="1"/>
</dbReference>
<dbReference type="InterPro" id="IPR036388">
    <property type="entry name" value="WH-like_DNA-bd_sf"/>
</dbReference>
<dbReference type="Proteomes" id="UP001327219">
    <property type="component" value="Chromosome"/>
</dbReference>
<accession>A0ABZ0UL28</accession>
<dbReference type="InterPro" id="IPR043135">
    <property type="entry name" value="Fur_C"/>
</dbReference>
<organism evidence="8 9">
    <name type="scientific">Candidatus Bandiella euplotis</name>
    <dbReference type="NCBI Taxonomy" id="1664265"/>
    <lineage>
        <taxon>Bacteria</taxon>
        <taxon>Pseudomonadati</taxon>
        <taxon>Pseudomonadota</taxon>
        <taxon>Alphaproteobacteria</taxon>
        <taxon>Rickettsiales</taxon>
        <taxon>Candidatus Midichloriaceae</taxon>
        <taxon>Candidatus Bandiella</taxon>
    </lineage>
</organism>
<dbReference type="SUPFAM" id="SSF46785">
    <property type="entry name" value="Winged helix' DNA-binding domain"/>
    <property type="match status" value="1"/>
</dbReference>